<accession>T2JMC6</accession>
<organism evidence="1 2">
    <name type="scientific">Crocosphaera watsonii WH 0402</name>
    <dbReference type="NCBI Taxonomy" id="1284629"/>
    <lineage>
        <taxon>Bacteria</taxon>
        <taxon>Bacillati</taxon>
        <taxon>Cyanobacteriota</taxon>
        <taxon>Cyanophyceae</taxon>
        <taxon>Oscillatoriophycideae</taxon>
        <taxon>Chroococcales</taxon>
        <taxon>Aphanothecaceae</taxon>
        <taxon>Crocosphaera</taxon>
    </lineage>
</organism>
<protein>
    <submittedName>
        <fullName evidence="1">Uncharacterized protein</fullName>
    </submittedName>
</protein>
<name>T2JMC6_CROWT</name>
<dbReference type="EMBL" id="CAQN01000523">
    <property type="protein sequence ID" value="CCQ67008.1"/>
    <property type="molecule type" value="Genomic_DNA"/>
</dbReference>
<proteinExistence type="predicted"/>
<dbReference type="Gene3D" id="1.25.40.10">
    <property type="entry name" value="Tetratricopeptide repeat domain"/>
    <property type="match status" value="1"/>
</dbReference>
<evidence type="ECO:0000313" key="1">
    <source>
        <dbReference type="EMBL" id="CCQ67008.1"/>
    </source>
</evidence>
<dbReference type="InterPro" id="IPR011990">
    <property type="entry name" value="TPR-like_helical_dom_sf"/>
</dbReference>
<comment type="caution">
    <text evidence="1">The sequence shown here is derived from an EMBL/GenBank/DDBJ whole genome shotgun (WGS) entry which is preliminary data.</text>
</comment>
<gene>
    <name evidence="1" type="ORF">CWATWH0402_5420</name>
</gene>
<reference evidence="1 2" key="1">
    <citation type="submission" date="2013-01" db="EMBL/GenBank/DDBJ databases">
        <authorList>
            <person name="Bench S."/>
        </authorList>
    </citation>
    <scope>NUCLEOTIDE SEQUENCE [LARGE SCALE GENOMIC DNA]</scope>
    <source>
        <strain evidence="1 2">WH 0402</strain>
    </source>
</reference>
<evidence type="ECO:0000313" key="2">
    <source>
        <dbReference type="Proteomes" id="UP000018130"/>
    </source>
</evidence>
<reference evidence="1 2" key="2">
    <citation type="submission" date="2013-09" db="EMBL/GenBank/DDBJ databases">
        <title>Whole genome comparison of six Crocosphaera watsonii strains with differing phenotypes.</title>
        <authorList>
            <person name="Bench S.R."/>
            <person name="Heller P."/>
            <person name="Frank I."/>
            <person name="Arciniega M."/>
            <person name="Shilova I.N."/>
            <person name="Zehr J.P."/>
        </authorList>
    </citation>
    <scope>NUCLEOTIDE SEQUENCE [LARGE SCALE GENOMIC DNA]</scope>
    <source>
        <strain evidence="1 2">WH 0402</strain>
    </source>
</reference>
<dbReference type="AlphaFoldDB" id="T2JMC6"/>
<dbReference type="SUPFAM" id="SSF48452">
    <property type="entry name" value="TPR-like"/>
    <property type="match status" value="1"/>
</dbReference>
<dbReference type="Proteomes" id="UP000018130">
    <property type="component" value="Unassembled WGS sequence"/>
</dbReference>
<sequence>MDEAIASFDKALQLKPDEEIYINNRNEALKEKKIDEKINIEIK</sequence>